<evidence type="ECO:0000256" key="7">
    <source>
        <dbReference type="ARBA" id="ARBA00022781"/>
    </source>
</evidence>
<evidence type="ECO:0000256" key="17">
    <source>
        <dbReference type="SAM" id="Coils"/>
    </source>
</evidence>
<keyword evidence="3 15" id="KW-0813">Transport</keyword>
<evidence type="ECO:0000256" key="11">
    <source>
        <dbReference type="ARBA" id="ARBA00023310"/>
    </source>
</evidence>
<keyword evidence="19" id="KW-1185">Reference proteome</keyword>
<dbReference type="PANTHER" id="PTHR33445">
    <property type="entry name" value="ATP SYNTHASE SUBUNIT B', CHLOROPLASTIC"/>
    <property type="match status" value="1"/>
</dbReference>
<proteinExistence type="inferred from homology"/>
<dbReference type="Pfam" id="PF00430">
    <property type="entry name" value="ATP-synt_B"/>
    <property type="match status" value="1"/>
</dbReference>
<evidence type="ECO:0000256" key="12">
    <source>
        <dbReference type="ARBA" id="ARBA00025198"/>
    </source>
</evidence>
<dbReference type="GO" id="GO:0046961">
    <property type="term" value="F:proton-transporting ATPase activity, rotational mechanism"/>
    <property type="evidence" value="ECO:0007669"/>
    <property type="project" value="TreeGrafter"/>
</dbReference>
<keyword evidence="11 15" id="KW-0066">ATP synthesis</keyword>
<dbReference type="EMBL" id="FOAN01000002">
    <property type="protein sequence ID" value="SEL02143.1"/>
    <property type="molecule type" value="Genomic_DNA"/>
</dbReference>
<evidence type="ECO:0000256" key="3">
    <source>
        <dbReference type="ARBA" id="ARBA00022448"/>
    </source>
</evidence>
<keyword evidence="10 15" id="KW-0472">Membrane</keyword>
<protein>
    <recommendedName>
        <fullName evidence="15">ATP synthase subunit b</fullName>
    </recommendedName>
    <alternativeName>
        <fullName evidence="15">ATP synthase F(0) sector subunit b</fullName>
    </alternativeName>
    <alternativeName>
        <fullName evidence="15">ATPase subunit I</fullName>
    </alternativeName>
    <alternativeName>
        <fullName evidence="15">F-type ATPase subunit b</fullName>
        <shortName evidence="15">F-ATPase subunit b</shortName>
    </alternativeName>
</protein>
<keyword evidence="5 15" id="KW-0138">CF(0)</keyword>
<evidence type="ECO:0000256" key="9">
    <source>
        <dbReference type="ARBA" id="ARBA00023065"/>
    </source>
</evidence>
<dbReference type="GO" id="GO:0005886">
    <property type="term" value="C:plasma membrane"/>
    <property type="evidence" value="ECO:0007669"/>
    <property type="project" value="UniProtKB-SubCell"/>
</dbReference>
<comment type="subcellular location">
    <subcellularLocation>
        <location evidence="1">Cell inner membrane</location>
        <topology evidence="1">Single-pass membrane protein</topology>
    </subcellularLocation>
    <subcellularLocation>
        <location evidence="15">Cell membrane</location>
        <topology evidence="15">Single-pass membrane protein</topology>
    </subcellularLocation>
</comment>
<dbReference type="STRING" id="1036779.SAMN04515666_102622"/>
<reference evidence="19" key="1">
    <citation type="submission" date="2016-10" db="EMBL/GenBank/DDBJ databases">
        <authorList>
            <person name="Varghese N."/>
            <person name="Submissions S."/>
        </authorList>
    </citation>
    <scope>NUCLEOTIDE SEQUENCE [LARGE SCALE GENOMIC DNA]</scope>
    <source>
        <strain evidence="19">LMG 26383,CCUG 61248,R- 45681</strain>
    </source>
</reference>
<evidence type="ECO:0000256" key="15">
    <source>
        <dbReference type="HAMAP-Rule" id="MF_01398"/>
    </source>
</evidence>
<keyword evidence="8 15" id="KW-1133">Transmembrane helix</keyword>
<evidence type="ECO:0000256" key="8">
    <source>
        <dbReference type="ARBA" id="ARBA00022989"/>
    </source>
</evidence>
<evidence type="ECO:0000313" key="18">
    <source>
        <dbReference type="EMBL" id="SEL02143.1"/>
    </source>
</evidence>
<comment type="similarity">
    <text evidence="2 15 16">Belongs to the ATPase B chain family.</text>
</comment>
<dbReference type="AlphaFoldDB" id="A0A1H7LT53"/>
<sequence length="161" mass="17107">MLSNPTFWVLVSTVIFLAMAVKMGALKGLTGALDARGELVARELAEARRLRHEAELLLAEFEGKRKAAEAEAEAIVANAKDEAQRLAKDAEEKLAEFVTRRTKSAQDKIAQAETQATAEVRAAAAEAATRAAEVILRGQVAGKAGADLIAAGLKDVRAKLN</sequence>
<keyword evidence="9 15" id="KW-0406">Ion transport</keyword>
<evidence type="ECO:0000256" key="10">
    <source>
        <dbReference type="ARBA" id="ARBA00023136"/>
    </source>
</evidence>
<keyword evidence="6 15" id="KW-0812">Transmembrane</keyword>
<dbReference type="GO" id="GO:0046933">
    <property type="term" value="F:proton-transporting ATP synthase activity, rotational mechanism"/>
    <property type="evidence" value="ECO:0007669"/>
    <property type="project" value="UniProtKB-UniRule"/>
</dbReference>
<comment type="subunit">
    <text evidence="14 15">F-type ATPases have 2 components, F(1) - the catalytic core - and F(0) - the membrane proton channel. F(1) has five subunits: alpha(3), beta(3), gamma(1), delta(1), epsilon(1). F(0) has three main subunits: a(1), b(2) and c(10-14). The alpha and beta chains form an alternating ring which encloses part of the gamma chain. F(1) is attached to F(0) by a central stalk formed by the gamma and epsilon chains, while a peripheral stalk is formed by the delta and b chains.</text>
</comment>
<dbReference type="GO" id="GO:0045259">
    <property type="term" value="C:proton-transporting ATP synthase complex"/>
    <property type="evidence" value="ECO:0007669"/>
    <property type="project" value="UniProtKB-KW"/>
</dbReference>
<evidence type="ECO:0000256" key="1">
    <source>
        <dbReference type="ARBA" id="ARBA00004377"/>
    </source>
</evidence>
<name>A0A1H7LT53_9HYPH</name>
<dbReference type="OrthoDB" id="8479836at2"/>
<accession>A0A1H7LT53</accession>
<feature type="transmembrane region" description="Helical" evidence="15">
    <location>
        <begin position="6"/>
        <end position="26"/>
    </location>
</feature>
<evidence type="ECO:0000256" key="4">
    <source>
        <dbReference type="ARBA" id="ARBA00022475"/>
    </source>
</evidence>
<evidence type="ECO:0000256" key="13">
    <source>
        <dbReference type="ARBA" id="ARBA00025614"/>
    </source>
</evidence>
<evidence type="ECO:0000256" key="16">
    <source>
        <dbReference type="RuleBase" id="RU003848"/>
    </source>
</evidence>
<dbReference type="InterPro" id="IPR002146">
    <property type="entry name" value="ATP_synth_b/b'su_bac/chlpt"/>
</dbReference>
<comment type="function">
    <text evidence="12 15">F(1)F(0) ATP synthase produces ATP from ADP in the presence of a proton or sodium gradient. F-type ATPases consist of two structural domains, F(1) containing the extramembraneous catalytic core and F(0) containing the membrane proton channel, linked together by a central stalk and a peripheral stalk. During catalysis, ATP synthesis in the catalytic domain of F(1) is coupled via a rotary mechanism of the central stalk subunits to proton translocation.</text>
</comment>
<evidence type="ECO:0000256" key="5">
    <source>
        <dbReference type="ARBA" id="ARBA00022547"/>
    </source>
</evidence>
<gene>
    <name evidence="15" type="primary">atpF</name>
    <name evidence="18" type="ORF">SAMN04515666_102622</name>
</gene>
<keyword evidence="17" id="KW-0175">Coiled coil</keyword>
<keyword evidence="4 15" id="KW-1003">Cell membrane</keyword>
<evidence type="ECO:0000313" key="19">
    <source>
        <dbReference type="Proteomes" id="UP000199664"/>
    </source>
</evidence>
<dbReference type="InterPro" id="IPR050059">
    <property type="entry name" value="ATP_synthase_B_chain"/>
</dbReference>
<dbReference type="HAMAP" id="MF_01398">
    <property type="entry name" value="ATP_synth_b_bprime"/>
    <property type="match status" value="1"/>
</dbReference>
<keyword evidence="7 15" id="KW-0375">Hydrogen ion transport</keyword>
<evidence type="ECO:0000256" key="14">
    <source>
        <dbReference type="ARBA" id="ARBA00025830"/>
    </source>
</evidence>
<feature type="coiled-coil region" evidence="17">
    <location>
        <begin position="40"/>
        <end position="115"/>
    </location>
</feature>
<evidence type="ECO:0000256" key="2">
    <source>
        <dbReference type="ARBA" id="ARBA00005513"/>
    </source>
</evidence>
<evidence type="ECO:0000256" key="6">
    <source>
        <dbReference type="ARBA" id="ARBA00022692"/>
    </source>
</evidence>
<dbReference type="PANTHER" id="PTHR33445:SF1">
    <property type="entry name" value="ATP SYNTHASE SUBUNIT B"/>
    <property type="match status" value="1"/>
</dbReference>
<comment type="function">
    <text evidence="13">Component of the F(0) channel, it forms part of the peripheral stalk, linking F(1) to F(0). The b'-subunit is a diverged and duplicated form of b found in plants and photosynthetic bacteria.</text>
</comment>
<dbReference type="Proteomes" id="UP000199664">
    <property type="component" value="Unassembled WGS sequence"/>
</dbReference>
<organism evidence="18 19">
    <name type="scientific">Bosea lupini</name>
    <dbReference type="NCBI Taxonomy" id="1036779"/>
    <lineage>
        <taxon>Bacteria</taxon>
        <taxon>Pseudomonadati</taxon>
        <taxon>Pseudomonadota</taxon>
        <taxon>Alphaproteobacteria</taxon>
        <taxon>Hyphomicrobiales</taxon>
        <taxon>Boseaceae</taxon>
        <taxon>Bosea</taxon>
    </lineage>
</organism>